<evidence type="ECO:0000256" key="1">
    <source>
        <dbReference type="ARBA" id="ARBA00004123"/>
    </source>
</evidence>
<keyword evidence="9" id="KW-0804">Transcription</keyword>
<evidence type="ECO:0000256" key="3">
    <source>
        <dbReference type="ARBA" id="ARBA00022692"/>
    </source>
</evidence>
<keyword evidence="3 11" id="KW-0812">Transmembrane</keyword>
<dbReference type="PROSITE" id="PS51005">
    <property type="entry name" value="NAC"/>
    <property type="match status" value="1"/>
</dbReference>
<feature type="domain" description="NAC" evidence="12">
    <location>
        <begin position="9"/>
        <end position="160"/>
    </location>
</feature>
<keyword evidence="10" id="KW-0539">Nucleus</keyword>
<dbReference type="AlphaFoldDB" id="A0AAD3SWY4"/>
<protein>
    <recommendedName>
        <fullName evidence="12">NAC domain-containing protein</fullName>
    </recommendedName>
</protein>
<gene>
    <name evidence="13" type="ORF">Nepgr_021509</name>
</gene>
<evidence type="ECO:0000256" key="7">
    <source>
        <dbReference type="ARBA" id="ARBA00023136"/>
    </source>
</evidence>
<comment type="subcellular location">
    <subcellularLocation>
        <location evidence="2">Membrane</location>
        <topology evidence="2">Single-pass membrane protein</topology>
    </subcellularLocation>
    <subcellularLocation>
        <location evidence="1">Nucleus</location>
    </subcellularLocation>
</comment>
<proteinExistence type="predicted"/>
<reference evidence="13" key="1">
    <citation type="submission" date="2023-05" db="EMBL/GenBank/DDBJ databases">
        <title>Nepenthes gracilis genome sequencing.</title>
        <authorList>
            <person name="Fukushima K."/>
        </authorList>
    </citation>
    <scope>NUCLEOTIDE SEQUENCE</scope>
    <source>
        <strain evidence="13">SING2019-196</strain>
    </source>
</reference>
<dbReference type="GO" id="GO:0005634">
    <property type="term" value="C:nucleus"/>
    <property type="evidence" value="ECO:0007669"/>
    <property type="project" value="UniProtKB-SubCell"/>
</dbReference>
<dbReference type="Gene3D" id="2.170.150.80">
    <property type="entry name" value="NAC domain"/>
    <property type="match status" value="1"/>
</dbReference>
<keyword evidence="5" id="KW-0805">Transcription regulation</keyword>
<feature type="transmembrane region" description="Helical" evidence="11">
    <location>
        <begin position="464"/>
        <end position="484"/>
    </location>
</feature>
<evidence type="ECO:0000256" key="10">
    <source>
        <dbReference type="ARBA" id="ARBA00023242"/>
    </source>
</evidence>
<evidence type="ECO:0000256" key="2">
    <source>
        <dbReference type="ARBA" id="ARBA00004167"/>
    </source>
</evidence>
<evidence type="ECO:0000256" key="8">
    <source>
        <dbReference type="ARBA" id="ARBA00023159"/>
    </source>
</evidence>
<dbReference type="GO" id="GO:0000976">
    <property type="term" value="F:transcription cis-regulatory region binding"/>
    <property type="evidence" value="ECO:0007669"/>
    <property type="project" value="UniProtKB-ARBA"/>
</dbReference>
<dbReference type="EMBL" id="BSYO01000021">
    <property type="protein sequence ID" value="GMH19668.1"/>
    <property type="molecule type" value="Genomic_DNA"/>
</dbReference>
<keyword evidence="6" id="KW-0238">DNA-binding</keyword>
<dbReference type="PANTHER" id="PTHR31744">
    <property type="entry name" value="PROTEIN CUP-SHAPED COTYLEDON 2-RELATED"/>
    <property type="match status" value="1"/>
</dbReference>
<dbReference type="GO" id="GO:0016020">
    <property type="term" value="C:membrane"/>
    <property type="evidence" value="ECO:0007669"/>
    <property type="project" value="UniProtKB-SubCell"/>
</dbReference>
<keyword evidence="7 11" id="KW-0472">Membrane</keyword>
<evidence type="ECO:0000256" key="11">
    <source>
        <dbReference type="SAM" id="Phobius"/>
    </source>
</evidence>
<evidence type="ECO:0000256" key="4">
    <source>
        <dbReference type="ARBA" id="ARBA00022989"/>
    </source>
</evidence>
<dbReference type="Proteomes" id="UP001279734">
    <property type="component" value="Unassembled WGS sequence"/>
</dbReference>
<keyword evidence="8" id="KW-0010">Activator</keyword>
<dbReference type="PANTHER" id="PTHR31744:SF216">
    <property type="entry name" value="NAC TRANSCRIPTION FACTOR"/>
    <property type="match status" value="1"/>
</dbReference>
<accession>A0AAD3SWY4</accession>
<evidence type="ECO:0000256" key="6">
    <source>
        <dbReference type="ARBA" id="ARBA00023125"/>
    </source>
</evidence>
<name>A0AAD3SWY4_NEPGR</name>
<dbReference type="FunFam" id="2.170.150.80:FF:000002">
    <property type="entry name" value="Nac domain-containing protein 86"/>
    <property type="match status" value="1"/>
</dbReference>
<organism evidence="13 14">
    <name type="scientific">Nepenthes gracilis</name>
    <name type="common">Slender pitcher plant</name>
    <dbReference type="NCBI Taxonomy" id="150966"/>
    <lineage>
        <taxon>Eukaryota</taxon>
        <taxon>Viridiplantae</taxon>
        <taxon>Streptophyta</taxon>
        <taxon>Embryophyta</taxon>
        <taxon>Tracheophyta</taxon>
        <taxon>Spermatophyta</taxon>
        <taxon>Magnoliopsida</taxon>
        <taxon>eudicotyledons</taxon>
        <taxon>Gunneridae</taxon>
        <taxon>Pentapetalae</taxon>
        <taxon>Caryophyllales</taxon>
        <taxon>Nepenthaceae</taxon>
        <taxon>Nepenthes</taxon>
    </lineage>
</organism>
<dbReference type="Pfam" id="PF02365">
    <property type="entry name" value="NAM"/>
    <property type="match status" value="1"/>
</dbReference>
<keyword evidence="14" id="KW-1185">Reference proteome</keyword>
<dbReference type="SUPFAM" id="SSF101941">
    <property type="entry name" value="NAC domain"/>
    <property type="match status" value="1"/>
</dbReference>
<keyword evidence="4 11" id="KW-1133">Transmembrane helix</keyword>
<dbReference type="InterPro" id="IPR003441">
    <property type="entry name" value="NAC-dom"/>
</dbReference>
<comment type="caution">
    <text evidence="13">The sequence shown here is derived from an EMBL/GenBank/DDBJ whole genome shotgun (WGS) entry which is preliminary data.</text>
</comment>
<evidence type="ECO:0000313" key="14">
    <source>
        <dbReference type="Proteomes" id="UP001279734"/>
    </source>
</evidence>
<dbReference type="GO" id="GO:0006355">
    <property type="term" value="P:regulation of DNA-templated transcription"/>
    <property type="evidence" value="ECO:0007669"/>
    <property type="project" value="InterPro"/>
</dbReference>
<evidence type="ECO:0000259" key="12">
    <source>
        <dbReference type="PROSITE" id="PS51005"/>
    </source>
</evidence>
<evidence type="ECO:0000313" key="13">
    <source>
        <dbReference type="EMBL" id="GMH19668.1"/>
    </source>
</evidence>
<evidence type="ECO:0000256" key="9">
    <source>
        <dbReference type="ARBA" id="ARBA00023163"/>
    </source>
</evidence>
<dbReference type="InterPro" id="IPR036093">
    <property type="entry name" value="NAC_dom_sf"/>
</dbReference>
<sequence>MDVFPYESLPLGFRFKPTDVELIDHYLRLKINGNEKEVSVIREVDVCKVEPWDLPDFSIIKSNDPEWLFFCPHDRKHPNGHRSNRATIAGYWKATGKDRKIVCRRLGLIGMKKTLVFYIGRAPSGKRTHWVIHEYRTTLEELDGSHPGQGAFVICRLFKKQDDDRREDNDKGSDCDEIETVVSSPTATNISHERLPPACIRENAVVEVSDMMKSDILGGPCCPNNGCDAGDSDVQIGEETTLRGPPPLHHLNVELVSGLINADDCSLEETHSRGAPFFEGATMKNNSPSQRDEFIEEGTPTQHHAAFVDDLQMGFPNSMKKNPPFADDDIFSDDALARFCNLPASFQEPSVSSLEQPDNSGNIETGIKIRTRFQSRPLSNFVDQGTAQRRSCLQMNSERRTQGHEAEATELSGLMGVNCSRRDEDRKITKVTSFLKGCVRIPRKSHASTPRIPDGIVCRSVSALSLPCLAVVAVLFVVLIVALLT</sequence>
<evidence type="ECO:0000256" key="5">
    <source>
        <dbReference type="ARBA" id="ARBA00023015"/>
    </source>
</evidence>